<evidence type="ECO:0000256" key="5">
    <source>
        <dbReference type="ARBA" id="ARBA00022490"/>
    </source>
</evidence>
<dbReference type="SFLD" id="SFLDG01153">
    <property type="entry name" value="Main.4:_Theta-like"/>
    <property type="match status" value="1"/>
</dbReference>
<evidence type="ECO:0000256" key="6">
    <source>
        <dbReference type="ARBA" id="ARBA00022679"/>
    </source>
</evidence>
<sequence>MSSLKVYFDLLSQPSRALVLFLKVNNIPYQSCPVALRKGEHFTDEYAKINPFQRVPAIADGDFKLTESIAILRYLSRTRNLDSHWYPKDIRLQAKVDEFLEWQHLDVRANCARYFQVKFLQPLMTGKPANPARVSDLQTRMEKTLDDVENIWLQKGKKKYLAGDKISVADIWGACEVEQPKMAGYDVRVNRPNLSNWLDRVRNDLNPHYDEVHMYVNRIAESFGGNPPVKAKM</sequence>
<name>A0A8K0NUW4_LADFU</name>
<dbReference type="EC" id="2.5.1.18" evidence="4"/>
<dbReference type="Pfam" id="PF02798">
    <property type="entry name" value="GST_N"/>
    <property type="match status" value="1"/>
</dbReference>
<dbReference type="InterPro" id="IPR004045">
    <property type="entry name" value="Glutathione_S-Trfase_N"/>
</dbReference>
<reference evidence="10" key="2">
    <citation type="submission" date="2017-10" db="EMBL/GenBank/DDBJ databases">
        <title>Ladona fulva Genome sequencing and assembly.</title>
        <authorList>
            <person name="Murali S."/>
            <person name="Richards S."/>
            <person name="Bandaranaike D."/>
            <person name="Bellair M."/>
            <person name="Blankenburg K."/>
            <person name="Chao H."/>
            <person name="Dinh H."/>
            <person name="Doddapaneni H."/>
            <person name="Dugan-Rocha S."/>
            <person name="Elkadiri S."/>
            <person name="Gnanaolivu R."/>
            <person name="Hernandez B."/>
            <person name="Skinner E."/>
            <person name="Javaid M."/>
            <person name="Lee S."/>
            <person name="Li M."/>
            <person name="Ming W."/>
            <person name="Munidasa M."/>
            <person name="Muniz J."/>
            <person name="Nguyen L."/>
            <person name="Hughes D."/>
            <person name="Osuji N."/>
            <person name="Pu L.-L."/>
            <person name="Puazo M."/>
            <person name="Qu C."/>
            <person name="Quiroz J."/>
            <person name="Raj R."/>
            <person name="Weissenberger G."/>
            <person name="Xin Y."/>
            <person name="Zou X."/>
            <person name="Han Y."/>
            <person name="Worley K."/>
            <person name="Muzny D."/>
            <person name="Gibbs R."/>
        </authorList>
    </citation>
    <scope>NUCLEOTIDE SEQUENCE</scope>
    <source>
        <strain evidence="10">Sampled in the wild</strain>
    </source>
</reference>
<dbReference type="EMBL" id="KZ308239">
    <property type="protein sequence ID" value="KAG8225500.1"/>
    <property type="molecule type" value="Genomic_DNA"/>
</dbReference>
<dbReference type="OrthoDB" id="422574at2759"/>
<dbReference type="AlphaFoldDB" id="A0A8K0NUW4"/>
<evidence type="ECO:0000313" key="10">
    <source>
        <dbReference type="EMBL" id="KAG8225500.1"/>
    </source>
</evidence>
<comment type="catalytic activity">
    <reaction evidence="7">
        <text>RX + glutathione = an S-substituted glutathione + a halide anion + H(+)</text>
        <dbReference type="Rhea" id="RHEA:16437"/>
        <dbReference type="ChEBI" id="CHEBI:15378"/>
        <dbReference type="ChEBI" id="CHEBI:16042"/>
        <dbReference type="ChEBI" id="CHEBI:17792"/>
        <dbReference type="ChEBI" id="CHEBI:57925"/>
        <dbReference type="ChEBI" id="CHEBI:90779"/>
        <dbReference type="EC" id="2.5.1.18"/>
    </reaction>
</comment>
<dbReference type="SUPFAM" id="SSF52833">
    <property type="entry name" value="Thioredoxin-like"/>
    <property type="match status" value="1"/>
</dbReference>
<proteinExistence type="inferred from homology"/>
<dbReference type="CDD" id="cd03050">
    <property type="entry name" value="GST_N_Theta"/>
    <property type="match status" value="1"/>
</dbReference>
<accession>A0A8K0NUW4</accession>
<dbReference type="FunFam" id="1.20.1050.10:FF:000008">
    <property type="entry name" value="Glutathione S-transferase theta-1"/>
    <property type="match status" value="1"/>
</dbReference>
<dbReference type="InterPro" id="IPR051369">
    <property type="entry name" value="GST_Theta"/>
</dbReference>
<comment type="subunit">
    <text evidence="3">Homodimer.</text>
</comment>
<dbReference type="InterPro" id="IPR040077">
    <property type="entry name" value="GST_C_Theta"/>
</dbReference>
<evidence type="ECO:0000256" key="4">
    <source>
        <dbReference type="ARBA" id="ARBA00012452"/>
    </source>
</evidence>
<keyword evidence="5" id="KW-0963">Cytoplasm</keyword>
<dbReference type="PROSITE" id="PS50405">
    <property type="entry name" value="GST_CTER"/>
    <property type="match status" value="1"/>
</dbReference>
<evidence type="ECO:0000256" key="3">
    <source>
        <dbReference type="ARBA" id="ARBA00011738"/>
    </source>
</evidence>
<evidence type="ECO:0000259" key="8">
    <source>
        <dbReference type="PROSITE" id="PS50404"/>
    </source>
</evidence>
<dbReference type="GO" id="GO:0004364">
    <property type="term" value="F:glutathione transferase activity"/>
    <property type="evidence" value="ECO:0007669"/>
    <property type="project" value="UniProtKB-EC"/>
</dbReference>
<dbReference type="Gene3D" id="1.20.1050.10">
    <property type="match status" value="1"/>
</dbReference>
<keyword evidence="11" id="KW-1185">Reference proteome</keyword>
<evidence type="ECO:0000256" key="2">
    <source>
        <dbReference type="ARBA" id="ARBA00009899"/>
    </source>
</evidence>
<reference evidence="10" key="1">
    <citation type="submission" date="2013-04" db="EMBL/GenBank/DDBJ databases">
        <authorList>
            <person name="Qu J."/>
            <person name="Murali S.C."/>
            <person name="Bandaranaike D."/>
            <person name="Bellair M."/>
            <person name="Blankenburg K."/>
            <person name="Chao H."/>
            <person name="Dinh H."/>
            <person name="Doddapaneni H."/>
            <person name="Downs B."/>
            <person name="Dugan-Rocha S."/>
            <person name="Elkadiri S."/>
            <person name="Gnanaolivu R.D."/>
            <person name="Hernandez B."/>
            <person name="Javaid M."/>
            <person name="Jayaseelan J.C."/>
            <person name="Lee S."/>
            <person name="Li M."/>
            <person name="Ming W."/>
            <person name="Munidasa M."/>
            <person name="Muniz J."/>
            <person name="Nguyen L."/>
            <person name="Ongeri F."/>
            <person name="Osuji N."/>
            <person name="Pu L.-L."/>
            <person name="Puazo M."/>
            <person name="Qu C."/>
            <person name="Quiroz J."/>
            <person name="Raj R."/>
            <person name="Weissenberger G."/>
            <person name="Xin Y."/>
            <person name="Zou X."/>
            <person name="Han Y."/>
            <person name="Richards S."/>
            <person name="Worley K."/>
            <person name="Muzny D."/>
            <person name="Gibbs R."/>
        </authorList>
    </citation>
    <scope>NUCLEOTIDE SEQUENCE</scope>
    <source>
        <strain evidence="10">Sampled in the wild</strain>
    </source>
</reference>
<dbReference type="InterPro" id="IPR010987">
    <property type="entry name" value="Glutathione-S-Trfase_C-like"/>
</dbReference>
<feature type="domain" description="GST N-terminal" evidence="8">
    <location>
        <begin position="2"/>
        <end position="83"/>
    </location>
</feature>
<protein>
    <recommendedName>
        <fullName evidence="4">glutathione transferase</fullName>
        <ecNumber evidence="4">2.5.1.18</ecNumber>
    </recommendedName>
</protein>
<gene>
    <name evidence="10" type="ORF">J437_LFUL014136</name>
</gene>
<dbReference type="InterPro" id="IPR036282">
    <property type="entry name" value="Glutathione-S-Trfase_C_sf"/>
</dbReference>
<dbReference type="PANTHER" id="PTHR43917:SF8">
    <property type="entry name" value="GH16740P-RELATED"/>
    <property type="match status" value="1"/>
</dbReference>
<comment type="similarity">
    <text evidence="2">Belongs to the GST superfamily. Theta family.</text>
</comment>
<dbReference type="GO" id="GO:0005737">
    <property type="term" value="C:cytoplasm"/>
    <property type="evidence" value="ECO:0007669"/>
    <property type="project" value="UniProtKB-SubCell"/>
</dbReference>
<evidence type="ECO:0000256" key="7">
    <source>
        <dbReference type="ARBA" id="ARBA00047960"/>
    </source>
</evidence>
<dbReference type="SFLD" id="SFLDG00358">
    <property type="entry name" value="Main_(cytGST)"/>
    <property type="match status" value="1"/>
</dbReference>
<dbReference type="InterPro" id="IPR040075">
    <property type="entry name" value="GST_N_Theta"/>
</dbReference>
<dbReference type="SUPFAM" id="SSF47616">
    <property type="entry name" value="GST C-terminal domain-like"/>
    <property type="match status" value="1"/>
</dbReference>
<dbReference type="Proteomes" id="UP000792457">
    <property type="component" value="Unassembled WGS sequence"/>
</dbReference>
<dbReference type="Pfam" id="PF00043">
    <property type="entry name" value="GST_C"/>
    <property type="match status" value="1"/>
</dbReference>
<dbReference type="FunFam" id="3.40.30.10:FF:000176">
    <property type="entry name" value="Glutathione S-transferase theta-1"/>
    <property type="match status" value="1"/>
</dbReference>
<evidence type="ECO:0000313" key="11">
    <source>
        <dbReference type="Proteomes" id="UP000792457"/>
    </source>
</evidence>
<dbReference type="InterPro" id="IPR004046">
    <property type="entry name" value="GST_C"/>
</dbReference>
<evidence type="ECO:0000256" key="1">
    <source>
        <dbReference type="ARBA" id="ARBA00004496"/>
    </source>
</evidence>
<dbReference type="InterPro" id="IPR036249">
    <property type="entry name" value="Thioredoxin-like_sf"/>
</dbReference>
<dbReference type="Gene3D" id="3.40.30.10">
    <property type="entry name" value="Glutaredoxin"/>
    <property type="match status" value="1"/>
</dbReference>
<keyword evidence="6" id="KW-0808">Transferase</keyword>
<feature type="domain" description="GST C-terminal" evidence="9">
    <location>
        <begin position="89"/>
        <end position="223"/>
    </location>
</feature>
<dbReference type="PROSITE" id="PS50404">
    <property type="entry name" value="GST_NTER"/>
    <property type="match status" value="1"/>
</dbReference>
<comment type="caution">
    <text evidence="10">The sequence shown here is derived from an EMBL/GenBank/DDBJ whole genome shotgun (WGS) entry which is preliminary data.</text>
</comment>
<comment type="subcellular location">
    <subcellularLocation>
        <location evidence="1">Cytoplasm</location>
    </subcellularLocation>
</comment>
<organism evidence="10 11">
    <name type="scientific">Ladona fulva</name>
    <name type="common">Scarce chaser dragonfly</name>
    <name type="synonym">Libellula fulva</name>
    <dbReference type="NCBI Taxonomy" id="123851"/>
    <lineage>
        <taxon>Eukaryota</taxon>
        <taxon>Metazoa</taxon>
        <taxon>Ecdysozoa</taxon>
        <taxon>Arthropoda</taxon>
        <taxon>Hexapoda</taxon>
        <taxon>Insecta</taxon>
        <taxon>Pterygota</taxon>
        <taxon>Palaeoptera</taxon>
        <taxon>Odonata</taxon>
        <taxon>Epiprocta</taxon>
        <taxon>Anisoptera</taxon>
        <taxon>Libelluloidea</taxon>
        <taxon>Libellulidae</taxon>
        <taxon>Ladona</taxon>
    </lineage>
</organism>
<dbReference type="CDD" id="cd03183">
    <property type="entry name" value="GST_C_Theta"/>
    <property type="match status" value="1"/>
</dbReference>
<dbReference type="GO" id="GO:0006749">
    <property type="term" value="P:glutathione metabolic process"/>
    <property type="evidence" value="ECO:0007669"/>
    <property type="project" value="TreeGrafter"/>
</dbReference>
<dbReference type="SFLD" id="SFLDS00019">
    <property type="entry name" value="Glutathione_Transferase_(cytos"/>
    <property type="match status" value="1"/>
</dbReference>
<dbReference type="PANTHER" id="PTHR43917">
    <property type="match status" value="1"/>
</dbReference>
<dbReference type="InterPro" id="IPR040079">
    <property type="entry name" value="Glutathione_S-Trfase"/>
</dbReference>
<evidence type="ECO:0000259" key="9">
    <source>
        <dbReference type="PROSITE" id="PS50405"/>
    </source>
</evidence>